<feature type="region of interest" description="Disordered" evidence="1">
    <location>
        <begin position="47"/>
        <end position="83"/>
    </location>
</feature>
<proteinExistence type="predicted"/>
<accession>A0AAV4AN77</accession>
<evidence type="ECO:0000256" key="1">
    <source>
        <dbReference type="SAM" id="MobiDB-lite"/>
    </source>
</evidence>
<evidence type="ECO:0000313" key="2">
    <source>
        <dbReference type="EMBL" id="GFO08707.1"/>
    </source>
</evidence>
<protein>
    <submittedName>
        <fullName evidence="2">Uncharacterized protein</fullName>
    </submittedName>
</protein>
<comment type="caution">
    <text evidence="2">The sequence shown here is derived from an EMBL/GenBank/DDBJ whole genome shotgun (WGS) entry which is preliminary data.</text>
</comment>
<dbReference type="Proteomes" id="UP000735302">
    <property type="component" value="Unassembled WGS sequence"/>
</dbReference>
<feature type="compositionally biased region" description="Polar residues" evidence="1">
    <location>
        <begin position="72"/>
        <end position="83"/>
    </location>
</feature>
<feature type="non-terminal residue" evidence="2">
    <location>
        <position position="1"/>
    </location>
</feature>
<gene>
    <name evidence="2" type="ORF">PoB_003521200</name>
</gene>
<organism evidence="2 3">
    <name type="scientific">Plakobranchus ocellatus</name>
    <dbReference type="NCBI Taxonomy" id="259542"/>
    <lineage>
        <taxon>Eukaryota</taxon>
        <taxon>Metazoa</taxon>
        <taxon>Spiralia</taxon>
        <taxon>Lophotrochozoa</taxon>
        <taxon>Mollusca</taxon>
        <taxon>Gastropoda</taxon>
        <taxon>Heterobranchia</taxon>
        <taxon>Euthyneura</taxon>
        <taxon>Panpulmonata</taxon>
        <taxon>Sacoglossa</taxon>
        <taxon>Placobranchoidea</taxon>
        <taxon>Plakobranchidae</taxon>
        <taxon>Plakobranchus</taxon>
    </lineage>
</organism>
<evidence type="ECO:0000313" key="3">
    <source>
        <dbReference type="Proteomes" id="UP000735302"/>
    </source>
</evidence>
<feature type="compositionally biased region" description="Basic and acidic residues" evidence="1">
    <location>
        <begin position="49"/>
        <end position="60"/>
    </location>
</feature>
<keyword evidence="3" id="KW-1185">Reference proteome</keyword>
<reference evidence="2 3" key="1">
    <citation type="journal article" date="2021" name="Elife">
        <title>Chloroplast acquisition without the gene transfer in kleptoplastic sea slugs, Plakobranchus ocellatus.</title>
        <authorList>
            <person name="Maeda T."/>
            <person name="Takahashi S."/>
            <person name="Yoshida T."/>
            <person name="Shimamura S."/>
            <person name="Takaki Y."/>
            <person name="Nagai Y."/>
            <person name="Toyoda A."/>
            <person name="Suzuki Y."/>
            <person name="Arimoto A."/>
            <person name="Ishii H."/>
            <person name="Satoh N."/>
            <person name="Nishiyama T."/>
            <person name="Hasebe M."/>
            <person name="Maruyama T."/>
            <person name="Minagawa J."/>
            <person name="Obokata J."/>
            <person name="Shigenobu S."/>
        </authorList>
    </citation>
    <scope>NUCLEOTIDE SEQUENCE [LARGE SCALE GENOMIC DNA]</scope>
</reference>
<name>A0AAV4AN77_9GAST</name>
<dbReference type="EMBL" id="BLXT01003977">
    <property type="protein sequence ID" value="GFO08707.1"/>
    <property type="molecule type" value="Genomic_DNA"/>
</dbReference>
<dbReference type="AlphaFoldDB" id="A0AAV4AN77"/>
<sequence>FSGWRDGSSGRAVYYHVRGPRFESRPGSSHLFIASLCSPSTKWVARQLRPSESKGGEESNGKPPQNAVFAKNNHNPTPNSSTLGPSIVLTLFFVVFTRLAG</sequence>